<protein>
    <submittedName>
        <fullName evidence="5">MarR family winged helix-turn-helix transcriptional regulator</fullName>
    </submittedName>
</protein>
<accession>A0ABN3MHK6</accession>
<dbReference type="PANTHER" id="PTHR42756:SF1">
    <property type="entry name" value="TRANSCRIPTIONAL REPRESSOR OF EMRAB OPERON"/>
    <property type="match status" value="1"/>
</dbReference>
<keyword evidence="3" id="KW-0804">Transcription</keyword>
<keyword evidence="6" id="KW-1185">Reference proteome</keyword>
<evidence type="ECO:0000256" key="3">
    <source>
        <dbReference type="ARBA" id="ARBA00023163"/>
    </source>
</evidence>
<proteinExistence type="predicted"/>
<dbReference type="InterPro" id="IPR036388">
    <property type="entry name" value="WH-like_DNA-bd_sf"/>
</dbReference>
<dbReference type="Gene3D" id="1.10.10.10">
    <property type="entry name" value="Winged helix-like DNA-binding domain superfamily/Winged helix DNA-binding domain"/>
    <property type="match status" value="1"/>
</dbReference>
<keyword evidence="1" id="KW-0805">Transcription regulation</keyword>
<organism evidence="5 6">
    <name type="scientific">Terrabacter carboxydivorans</name>
    <dbReference type="NCBI Taxonomy" id="619730"/>
    <lineage>
        <taxon>Bacteria</taxon>
        <taxon>Bacillati</taxon>
        <taxon>Actinomycetota</taxon>
        <taxon>Actinomycetes</taxon>
        <taxon>Micrococcales</taxon>
        <taxon>Intrasporangiaceae</taxon>
        <taxon>Terrabacter</taxon>
    </lineage>
</organism>
<feature type="domain" description="HTH marR-type" evidence="4">
    <location>
        <begin position="7"/>
        <end position="140"/>
    </location>
</feature>
<name>A0ABN3MHK6_9MICO</name>
<evidence type="ECO:0000256" key="1">
    <source>
        <dbReference type="ARBA" id="ARBA00023015"/>
    </source>
</evidence>
<dbReference type="RefSeq" id="WP_344257369.1">
    <property type="nucleotide sequence ID" value="NZ_BAAARE010000036.1"/>
</dbReference>
<evidence type="ECO:0000313" key="5">
    <source>
        <dbReference type="EMBL" id="GAA2502060.1"/>
    </source>
</evidence>
<dbReference type="Proteomes" id="UP001500730">
    <property type="component" value="Unassembled WGS sequence"/>
</dbReference>
<evidence type="ECO:0000256" key="2">
    <source>
        <dbReference type="ARBA" id="ARBA00023125"/>
    </source>
</evidence>
<evidence type="ECO:0000259" key="4">
    <source>
        <dbReference type="PROSITE" id="PS50995"/>
    </source>
</evidence>
<dbReference type="SUPFAM" id="SSF46785">
    <property type="entry name" value="Winged helix' DNA-binding domain"/>
    <property type="match status" value="1"/>
</dbReference>
<comment type="caution">
    <text evidence="5">The sequence shown here is derived from an EMBL/GenBank/DDBJ whole genome shotgun (WGS) entry which is preliminary data.</text>
</comment>
<gene>
    <name evidence="5" type="ORF">GCM10009858_45260</name>
</gene>
<dbReference type="EMBL" id="BAAARE010000036">
    <property type="protein sequence ID" value="GAA2502060.1"/>
    <property type="molecule type" value="Genomic_DNA"/>
</dbReference>
<keyword evidence="2" id="KW-0238">DNA-binding</keyword>
<sequence>MQTRRSFPTAVDALQVVTRDLLGLAVRSVDEVGEVSLPQMRLLFALRDEGRSSCTDLAHVLGVSGSSVTRLADRLVASGHVTRAGDPDSRSRVLLDLTEHGGDVIEAVLAWRSRELTRALHSLDAAALGSLTDSLNVLHHALQQRHHDLTGPVPL</sequence>
<dbReference type="Pfam" id="PF12802">
    <property type="entry name" value="MarR_2"/>
    <property type="match status" value="1"/>
</dbReference>
<dbReference type="SMART" id="SM00347">
    <property type="entry name" value="HTH_MARR"/>
    <property type="match status" value="1"/>
</dbReference>
<dbReference type="InterPro" id="IPR000835">
    <property type="entry name" value="HTH_MarR-typ"/>
</dbReference>
<reference evidence="5 6" key="1">
    <citation type="journal article" date="2019" name="Int. J. Syst. Evol. Microbiol.">
        <title>The Global Catalogue of Microorganisms (GCM) 10K type strain sequencing project: providing services to taxonomists for standard genome sequencing and annotation.</title>
        <authorList>
            <consortium name="The Broad Institute Genomics Platform"/>
            <consortium name="The Broad Institute Genome Sequencing Center for Infectious Disease"/>
            <person name="Wu L."/>
            <person name="Ma J."/>
        </authorList>
    </citation>
    <scope>NUCLEOTIDE SEQUENCE [LARGE SCALE GENOMIC DNA]</scope>
    <source>
        <strain evidence="5 6">JCM 16259</strain>
    </source>
</reference>
<dbReference type="PANTHER" id="PTHR42756">
    <property type="entry name" value="TRANSCRIPTIONAL REGULATOR, MARR"/>
    <property type="match status" value="1"/>
</dbReference>
<dbReference type="InterPro" id="IPR036390">
    <property type="entry name" value="WH_DNA-bd_sf"/>
</dbReference>
<dbReference type="PROSITE" id="PS50995">
    <property type="entry name" value="HTH_MARR_2"/>
    <property type="match status" value="1"/>
</dbReference>
<evidence type="ECO:0000313" key="6">
    <source>
        <dbReference type="Proteomes" id="UP001500730"/>
    </source>
</evidence>